<dbReference type="InterPro" id="IPR054189">
    <property type="entry name" value="DUF6894"/>
</dbReference>
<protein>
    <recommendedName>
        <fullName evidence="1">DUF6894 domain-containing protein</fullName>
    </recommendedName>
</protein>
<evidence type="ECO:0000313" key="3">
    <source>
        <dbReference type="Proteomes" id="UP000290819"/>
    </source>
</evidence>
<comment type="caution">
    <text evidence="2">The sequence shown here is derived from an EMBL/GenBank/DDBJ whole genome shotgun (WGS) entry which is preliminary data.</text>
</comment>
<reference evidence="2 3" key="1">
    <citation type="submission" date="2017-03" db="EMBL/GenBank/DDBJ databases">
        <authorList>
            <person name="Safronova V.I."/>
            <person name="Sazanova A.L."/>
            <person name="Chirak E.R."/>
        </authorList>
    </citation>
    <scope>NUCLEOTIDE SEQUENCE [LARGE SCALE GENOMIC DNA]</scope>
    <source>
        <strain evidence="2 3">Opo-243</strain>
    </source>
</reference>
<feature type="domain" description="DUF6894" evidence="1">
    <location>
        <begin position="4"/>
        <end position="68"/>
    </location>
</feature>
<dbReference type="AlphaFoldDB" id="A0A4Q1UMF6"/>
<evidence type="ECO:0000259" key="1">
    <source>
        <dbReference type="Pfam" id="PF21834"/>
    </source>
</evidence>
<dbReference type="EMBL" id="MZXW01000050">
    <property type="protein sequence ID" value="RXT36778.1"/>
    <property type="molecule type" value="Genomic_DNA"/>
</dbReference>
<sequence length="72" mass="8111">MPPYHFDLVDSKTVTDEGGAELADDIQALDVAEQIARRLSKERPELRGRHFAILVTNQDGEEIGRMPLDLLH</sequence>
<gene>
    <name evidence="2" type="ORF">B5V03_32320</name>
</gene>
<evidence type="ECO:0000313" key="2">
    <source>
        <dbReference type="EMBL" id="RXT36778.1"/>
    </source>
</evidence>
<dbReference type="Pfam" id="PF21834">
    <property type="entry name" value="DUF6894"/>
    <property type="match status" value="1"/>
</dbReference>
<accession>A0A4Q1UMF6</accession>
<organism evidence="2 3">
    <name type="scientific">Bradyrhizobium betae</name>
    <dbReference type="NCBI Taxonomy" id="244734"/>
    <lineage>
        <taxon>Bacteria</taxon>
        <taxon>Pseudomonadati</taxon>
        <taxon>Pseudomonadota</taxon>
        <taxon>Alphaproteobacteria</taxon>
        <taxon>Hyphomicrobiales</taxon>
        <taxon>Nitrobacteraceae</taxon>
        <taxon>Bradyrhizobium</taxon>
    </lineage>
</organism>
<dbReference type="OrthoDB" id="8138475at2"/>
<proteinExistence type="predicted"/>
<keyword evidence="3" id="KW-1185">Reference proteome</keyword>
<name>A0A4Q1UMF6_9BRAD</name>
<dbReference type="Proteomes" id="UP000290819">
    <property type="component" value="Unassembled WGS sequence"/>
</dbReference>